<dbReference type="GO" id="GO:0016747">
    <property type="term" value="F:acyltransferase activity, transferring groups other than amino-acyl groups"/>
    <property type="evidence" value="ECO:0007669"/>
    <property type="project" value="InterPro"/>
</dbReference>
<evidence type="ECO:0000313" key="2">
    <source>
        <dbReference type="EMBL" id="WHI60227.1"/>
    </source>
</evidence>
<dbReference type="Gene3D" id="3.40.630.30">
    <property type="match status" value="1"/>
</dbReference>
<evidence type="ECO:0000313" key="3">
    <source>
        <dbReference type="Proteomes" id="UP001223261"/>
    </source>
</evidence>
<dbReference type="SUPFAM" id="SSF55729">
    <property type="entry name" value="Acyl-CoA N-acyltransferases (Nat)"/>
    <property type="match status" value="1"/>
</dbReference>
<protein>
    <submittedName>
        <fullName evidence="2">N-acetyltransferase</fullName>
    </submittedName>
</protein>
<dbReference type="InterPro" id="IPR000182">
    <property type="entry name" value="GNAT_dom"/>
</dbReference>
<name>A0AAX3W4W0_MAMLE</name>
<dbReference type="InterPro" id="IPR016181">
    <property type="entry name" value="Acyl_CoA_acyltransferase"/>
</dbReference>
<sequence>MTQLYIGTIIESEYELAKEVVKKAFLNTDYVNAKEHELIGRIRKSPHYNAELEVVAKTEGGKILGHAMMTEVTVDSEEDSNTVLTLAAVSVLPEVQNKGIGKALIEALEYRAYENGYIGVVVMGDETYYRELGYRNAAEFDIYPSFEIKNEDFMFKYLWDHPNKEVRGIVHFPEEFR</sequence>
<organism evidence="2 3">
    <name type="scientific">Mammaliicoccus lentus</name>
    <name type="common">Staphylococcus lentus</name>
    <dbReference type="NCBI Taxonomy" id="42858"/>
    <lineage>
        <taxon>Bacteria</taxon>
        <taxon>Bacillati</taxon>
        <taxon>Bacillota</taxon>
        <taxon>Bacilli</taxon>
        <taxon>Bacillales</taxon>
        <taxon>Staphylococcaceae</taxon>
        <taxon>Mammaliicoccus</taxon>
    </lineage>
</organism>
<feature type="domain" description="N-acetyltransferase" evidence="1">
    <location>
        <begin position="4"/>
        <end position="159"/>
    </location>
</feature>
<dbReference type="Proteomes" id="UP001223261">
    <property type="component" value="Chromosome"/>
</dbReference>
<dbReference type="AlphaFoldDB" id="A0AAX3W4W0"/>
<accession>A0AAX3W4W0</accession>
<dbReference type="EMBL" id="CP118848">
    <property type="protein sequence ID" value="WHI60227.1"/>
    <property type="molecule type" value="Genomic_DNA"/>
</dbReference>
<dbReference type="RefSeq" id="WP_103268535.1">
    <property type="nucleotide sequence ID" value="NZ_CABIVY010000001.1"/>
</dbReference>
<reference evidence="2" key="1">
    <citation type="journal article" date="2023" name="Antibiotics">
        <title>Prevalence and Molecular Characterization of Methicillin-Resistant Staphylococci (MRS) and Mammaliicocci (MRM) in Dromedary Camels from Algeria: First Detection of SCCmec-mecC Hybrid in Methicillin-Resistant Mammaliicoccus lentus.</title>
        <authorList>
            <person name="Belhout C."/>
            <person name="Boyen F."/>
            <person name="Vereecke N."/>
            <person name="Theuns S."/>
            <person name="Taibi N."/>
            <person name="Stegger M."/>
            <person name="de la Fe-Rodriguez P.Y."/>
            <person name="Bouayad L."/>
            <person name="Elgroud R."/>
            <person name="Butaye P."/>
        </authorList>
    </citation>
    <scope>NUCLEOTIDE SEQUENCE</scope>
    <source>
        <strain evidence="2">7048</strain>
    </source>
</reference>
<dbReference type="PROSITE" id="PS51186">
    <property type="entry name" value="GNAT"/>
    <property type="match status" value="1"/>
</dbReference>
<dbReference type="Pfam" id="PF00583">
    <property type="entry name" value="Acetyltransf_1"/>
    <property type="match status" value="1"/>
</dbReference>
<evidence type="ECO:0000259" key="1">
    <source>
        <dbReference type="PROSITE" id="PS51186"/>
    </source>
</evidence>
<gene>
    <name evidence="2" type="ORF">PYH69_00860</name>
</gene>
<dbReference type="CDD" id="cd04301">
    <property type="entry name" value="NAT_SF"/>
    <property type="match status" value="1"/>
</dbReference>
<proteinExistence type="predicted"/>